<evidence type="ECO:0000313" key="3">
    <source>
        <dbReference type="EMBL" id="GAA1996577.1"/>
    </source>
</evidence>
<dbReference type="Proteomes" id="UP001500326">
    <property type="component" value="Unassembled WGS sequence"/>
</dbReference>
<protein>
    <submittedName>
        <fullName evidence="3">SGNH/GDSL hydrolase family protein</fullName>
    </submittedName>
</protein>
<accession>A0ABN2T2E9</accession>
<dbReference type="Gene3D" id="3.40.50.1110">
    <property type="entry name" value="SGNH hydrolase"/>
    <property type="match status" value="1"/>
</dbReference>
<evidence type="ECO:0000259" key="2">
    <source>
        <dbReference type="Pfam" id="PF21181"/>
    </source>
</evidence>
<evidence type="ECO:0000259" key="1">
    <source>
        <dbReference type="Pfam" id="PF14606"/>
    </source>
</evidence>
<dbReference type="InterPro" id="IPR048977">
    <property type="entry name" value="SsfX3-like_N"/>
</dbReference>
<reference evidence="3 4" key="1">
    <citation type="journal article" date="2019" name="Int. J. Syst. Evol. Microbiol.">
        <title>The Global Catalogue of Microorganisms (GCM) 10K type strain sequencing project: providing services to taxonomists for standard genome sequencing and annotation.</title>
        <authorList>
            <consortium name="The Broad Institute Genomics Platform"/>
            <consortium name="The Broad Institute Genome Sequencing Center for Infectious Disease"/>
            <person name="Wu L."/>
            <person name="Ma J."/>
        </authorList>
    </citation>
    <scope>NUCLEOTIDE SEQUENCE [LARGE SCALE GENOMIC DNA]</scope>
    <source>
        <strain evidence="3 4">JCM 14902</strain>
    </source>
</reference>
<dbReference type="InterPro" id="IPR036514">
    <property type="entry name" value="SGNH_hydro_sf"/>
</dbReference>
<organism evidence="3 4">
    <name type="scientific">Microbacterium pumilum</name>
    <dbReference type="NCBI Taxonomy" id="344165"/>
    <lineage>
        <taxon>Bacteria</taxon>
        <taxon>Bacillati</taxon>
        <taxon>Actinomycetota</taxon>
        <taxon>Actinomycetes</taxon>
        <taxon>Micrococcales</taxon>
        <taxon>Microbacteriaceae</taxon>
        <taxon>Microbacterium</taxon>
    </lineage>
</organism>
<dbReference type="SUPFAM" id="SSF52266">
    <property type="entry name" value="SGNH hydrolase"/>
    <property type="match status" value="1"/>
</dbReference>
<keyword evidence="3" id="KW-0378">Hydrolase</keyword>
<keyword evidence="4" id="KW-1185">Reference proteome</keyword>
<dbReference type="InterPro" id="IPR013830">
    <property type="entry name" value="SGNH_hydro"/>
</dbReference>
<comment type="caution">
    <text evidence="3">The sequence shown here is derived from an EMBL/GenBank/DDBJ whole genome shotgun (WGS) entry which is preliminary data.</text>
</comment>
<dbReference type="RefSeq" id="WP_344065785.1">
    <property type="nucleotide sequence ID" value="NZ_BAAAOH010000001.1"/>
</dbReference>
<sequence>MTETPTITTFGETVRIGASVVHISGHLELQNVDGAIRPVRIPQRYWSHFPPHSAHVRATTTRPAGVRLTLTTASTVVNLRVKCTRLKVADILAEENSFVARVDGREIAIVKSPTDAIEMTSLTGDDLGTEDIRESSLLEFSGLPAGEKTVEILLPQIMMVDLVDVYGNQPIEPGTPPARPVWIHHGSSISHGSEPDKPTAPWPLVAADYAGLNVINLGFAGQCMLDPFVADAIAATPADVITLKIGINIVGARAMDQRTFVPGVHGFIDRIRVGHPTTPIVVASSLLWPGNEDRPGPTAREDLPGGAYRFKALGTEADIATGALSLAISRDHLRHVVEVRQSEGEAIHYLDGQLLYGEADTATYSMPDGLHPDATLYREVGRRFAEYVFGEGGLIPITPRETLDR</sequence>
<dbReference type="Gene3D" id="2.60.120.260">
    <property type="entry name" value="Galactose-binding domain-like"/>
    <property type="match status" value="1"/>
</dbReference>
<dbReference type="GO" id="GO:0016787">
    <property type="term" value="F:hydrolase activity"/>
    <property type="evidence" value="ECO:0007669"/>
    <property type="project" value="UniProtKB-KW"/>
</dbReference>
<dbReference type="Pfam" id="PF21181">
    <property type="entry name" value="SsfX3_N"/>
    <property type="match status" value="1"/>
</dbReference>
<gene>
    <name evidence="3" type="ORF">GCM10009777_36880</name>
</gene>
<proteinExistence type="predicted"/>
<evidence type="ECO:0000313" key="4">
    <source>
        <dbReference type="Proteomes" id="UP001500326"/>
    </source>
</evidence>
<name>A0ABN2T2E9_9MICO</name>
<dbReference type="Pfam" id="PF14606">
    <property type="entry name" value="Lipase_GDSL_3"/>
    <property type="match status" value="1"/>
</dbReference>
<feature type="domain" description="SGNH hydrolase-type esterase" evidence="1">
    <location>
        <begin position="184"/>
        <end position="284"/>
    </location>
</feature>
<dbReference type="EMBL" id="BAAAOH010000001">
    <property type="protein sequence ID" value="GAA1996577.1"/>
    <property type="molecule type" value="Genomic_DNA"/>
</dbReference>
<feature type="domain" description="SsfX3-like N-terminal" evidence="2">
    <location>
        <begin position="24"/>
        <end position="157"/>
    </location>
</feature>